<evidence type="ECO:0000313" key="4">
    <source>
        <dbReference type="Proteomes" id="UP000244081"/>
    </source>
</evidence>
<reference evidence="3 4" key="1">
    <citation type="submission" date="2018-04" db="EMBL/GenBank/DDBJ databases">
        <title>Genomic Encyclopedia of Archaeal and Bacterial Type Strains, Phase II (KMG-II): from individual species to whole genera.</title>
        <authorList>
            <person name="Goeker M."/>
        </authorList>
    </citation>
    <scope>NUCLEOTIDE SEQUENCE [LARGE SCALE GENOMIC DNA]</scope>
    <source>
        <strain evidence="3 4">DSM 23382</strain>
    </source>
</reference>
<dbReference type="EMBL" id="QAYG01000002">
    <property type="protein sequence ID" value="PTW61512.1"/>
    <property type="molecule type" value="Genomic_DNA"/>
</dbReference>
<dbReference type="PANTHER" id="PTHR30034">
    <property type="entry name" value="FLAGELLAR MOTOR SWITCH PROTEIN FLIM"/>
    <property type="match status" value="1"/>
</dbReference>
<keyword evidence="3" id="KW-0282">Flagellum</keyword>
<comment type="caution">
    <text evidence="3">The sequence shown here is derived from an EMBL/GenBank/DDBJ whole genome shotgun (WGS) entry which is preliminary data.</text>
</comment>
<dbReference type="Pfam" id="PF01052">
    <property type="entry name" value="FliMN_C"/>
    <property type="match status" value="1"/>
</dbReference>
<dbReference type="PANTHER" id="PTHR30034:SF6">
    <property type="entry name" value="YOP PROTEINS TRANSLOCATION PROTEIN Q"/>
    <property type="match status" value="1"/>
</dbReference>
<name>A0A2T5VCQ0_9HYPH</name>
<gene>
    <name evidence="3" type="ORF">C8N35_102223</name>
</gene>
<dbReference type="InterPro" id="IPR036429">
    <property type="entry name" value="SpoA-like_sf"/>
</dbReference>
<dbReference type="SUPFAM" id="SSF101801">
    <property type="entry name" value="Surface presentation of antigens (SPOA)"/>
    <property type="match status" value="1"/>
</dbReference>
<dbReference type="GO" id="GO:0050918">
    <property type="term" value="P:positive chemotaxis"/>
    <property type="evidence" value="ECO:0007669"/>
    <property type="project" value="TreeGrafter"/>
</dbReference>
<organism evidence="3 4">
    <name type="scientific">Breoghania corrubedonensis</name>
    <dbReference type="NCBI Taxonomy" id="665038"/>
    <lineage>
        <taxon>Bacteria</taxon>
        <taxon>Pseudomonadati</taxon>
        <taxon>Pseudomonadota</taxon>
        <taxon>Alphaproteobacteria</taxon>
        <taxon>Hyphomicrobiales</taxon>
        <taxon>Stappiaceae</taxon>
        <taxon>Breoghania</taxon>
    </lineage>
</organism>
<dbReference type="GO" id="GO:0003774">
    <property type="term" value="F:cytoskeletal motor activity"/>
    <property type="evidence" value="ECO:0007669"/>
    <property type="project" value="InterPro"/>
</dbReference>
<dbReference type="GO" id="GO:0009425">
    <property type="term" value="C:bacterial-type flagellum basal body"/>
    <property type="evidence" value="ECO:0007669"/>
    <property type="project" value="InterPro"/>
</dbReference>
<keyword evidence="4" id="KW-1185">Reference proteome</keyword>
<proteinExistence type="inferred from homology"/>
<keyword evidence="3" id="KW-0969">Cilium</keyword>
<dbReference type="Gene3D" id="2.30.330.10">
    <property type="entry name" value="SpoA-like"/>
    <property type="match status" value="1"/>
</dbReference>
<dbReference type="GO" id="GO:0071978">
    <property type="term" value="P:bacterial-type flagellum-dependent swarming motility"/>
    <property type="evidence" value="ECO:0007669"/>
    <property type="project" value="TreeGrafter"/>
</dbReference>
<evidence type="ECO:0000313" key="3">
    <source>
        <dbReference type="EMBL" id="PTW61512.1"/>
    </source>
</evidence>
<accession>A0A2T5VCQ0</accession>
<dbReference type="RefSeq" id="WP_107989365.1">
    <property type="nucleotide sequence ID" value="NZ_QAYG01000002.1"/>
</dbReference>
<keyword evidence="3" id="KW-0966">Cell projection</keyword>
<dbReference type="InterPro" id="IPR001172">
    <property type="entry name" value="FliN_T3SS_HrcQb"/>
</dbReference>
<dbReference type="InterPro" id="IPR001543">
    <property type="entry name" value="FliN-like_C"/>
</dbReference>
<dbReference type="AlphaFoldDB" id="A0A2T5VCQ0"/>
<evidence type="ECO:0000259" key="2">
    <source>
        <dbReference type="Pfam" id="PF01052"/>
    </source>
</evidence>
<evidence type="ECO:0000256" key="1">
    <source>
        <dbReference type="ARBA" id="ARBA00009226"/>
    </source>
</evidence>
<dbReference type="PRINTS" id="PR00956">
    <property type="entry name" value="FLGMOTORFLIN"/>
</dbReference>
<comment type="similarity">
    <text evidence="1">Belongs to the FliN/MopA/SpaO family.</text>
</comment>
<dbReference type="OrthoDB" id="7433116at2"/>
<protein>
    <submittedName>
        <fullName evidence="3">Flagellar motor switch protein FliN/FliY</fullName>
    </submittedName>
</protein>
<dbReference type="Proteomes" id="UP000244081">
    <property type="component" value="Unassembled WGS sequence"/>
</dbReference>
<sequence length="88" mass="9640">MTSVDKISVHISVVLGRAVMPIHQLLRMGRGAVIELDVSEEDDVEILANDIPVARGQVVLRGDRIGISITEVLTRAPDFRPQAENARI</sequence>
<feature type="domain" description="Flagellar motor switch protein FliN-like C-terminal" evidence="2">
    <location>
        <begin position="4"/>
        <end position="73"/>
    </location>
</feature>